<dbReference type="PROSITE" id="PS50172">
    <property type="entry name" value="BRCT"/>
    <property type="match status" value="1"/>
</dbReference>
<comment type="function">
    <text evidence="13">Deoxycytidyl transferase involved in DNA repair. Transfers a dCMP residue from dCTP to the 3'-end of a DNA primer in a template-dependent reaction. May assist in the first step in the bypass of abasic lesions by the insertion of a nucleotide opposite the lesion. Required for normal induction of mutations by physical and chemical agents.</text>
</comment>
<accession>A0A1I8PNV4</accession>
<dbReference type="GO" id="GO:0006281">
    <property type="term" value="P:DNA repair"/>
    <property type="evidence" value="ECO:0007669"/>
    <property type="project" value="UniProtKB-KW"/>
</dbReference>
<keyword evidence="12 13" id="KW-0539">Nucleus</keyword>
<evidence type="ECO:0000313" key="19">
    <source>
        <dbReference type="Proteomes" id="UP000095300"/>
    </source>
</evidence>
<dbReference type="Gene3D" id="3.30.70.270">
    <property type="match status" value="2"/>
</dbReference>
<dbReference type="PROSITE" id="PS50173">
    <property type="entry name" value="UMUC"/>
    <property type="match status" value="1"/>
</dbReference>
<dbReference type="InterPro" id="IPR038401">
    <property type="entry name" value="Rev1_C_sf"/>
</dbReference>
<feature type="region of interest" description="Disordered" evidence="15">
    <location>
        <begin position="767"/>
        <end position="806"/>
    </location>
</feature>
<dbReference type="Gene3D" id="3.40.1170.60">
    <property type="match status" value="1"/>
</dbReference>
<dbReference type="STRING" id="35570.A0A1I8PNV4"/>
<feature type="binding site" evidence="14">
    <location>
        <position position="284"/>
    </location>
    <ligand>
        <name>Mg(2+)</name>
        <dbReference type="ChEBI" id="CHEBI:18420"/>
        <label>1</label>
    </ligand>
</feature>
<dbReference type="Pfam" id="PF00533">
    <property type="entry name" value="BRCT"/>
    <property type="match status" value="1"/>
</dbReference>
<dbReference type="InterPro" id="IPR036420">
    <property type="entry name" value="BRCT_dom_sf"/>
</dbReference>
<evidence type="ECO:0000256" key="14">
    <source>
        <dbReference type="PIRSR" id="PIRSR036573-2"/>
    </source>
</evidence>
<evidence type="ECO:0000256" key="5">
    <source>
        <dbReference type="ARBA" id="ARBA00022679"/>
    </source>
</evidence>
<dbReference type="GO" id="GO:0042276">
    <property type="term" value="P:error-prone translesion synthesis"/>
    <property type="evidence" value="ECO:0007669"/>
    <property type="project" value="InterPro"/>
</dbReference>
<evidence type="ECO:0000259" key="17">
    <source>
        <dbReference type="PROSITE" id="PS50173"/>
    </source>
</evidence>
<feature type="domain" description="BRCT" evidence="16">
    <location>
        <begin position="31"/>
        <end position="117"/>
    </location>
</feature>
<dbReference type="InterPro" id="IPR025527">
    <property type="entry name" value="HUWE1/Rev1_UBM"/>
</dbReference>
<keyword evidence="9 14" id="KW-0460">Magnesium</keyword>
<evidence type="ECO:0000256" key="3">
    <source>
        <dbReference type="ARBA" id="ARBA00020399"/>
    </source>
</evidence>
<feature type="region of interest" description="Disordered" evidence="15">
    <location>
        <begin position="883"/>
        <end position="920"/>
    </location>
</feature>
<feature type="compositionally biased region" description="Polar residues" evidence="15">
    <location>
        <begin position="726"/>
        <end position="740"/>
    </location>
</feature>
<dbReference type="InterPro" id="IPR001126">
    <property type="entry name" value="UmuC"/>
</dbReference>
<dbReference type="PANTHER" id="PTHR45990:SF1">
    <property type="entry name" value="DNA REPAIR PROTEIN REV1"/>
    <property type="match status" value="1"/>
</dbReference>
<dbReference type="Pfam" id="PF00817">
    <property type="entry name" value="IMS"/>
    <property type="match status" value="1"/>
</dbReference>
<dbReference type="InterPro" id="IPR031991">
    <property type="entry name" value="Rev1_C"/>
</dbReference>
<keyword evidence="11 13" id="KW-0234">DNA repair</keyword>
<evidence type="ECO:0000256" key="13">
    <source>
        <dbReference type="PIRNR" id="PIRNR036573"/>
    </source>
</evidence>
<dbReference type="PIRSF" id="PIRSF036573">
    <property type="entry name" value="REV1"/>
    <property type="match status" value="1"/>
</dbReference>
<dbReference type="GO" id="GO:0017125">
    <property type="term" value="F:deoxycytidyl transferase activity"/>
    <property type="evidence" value="ECO:0007669"/>
    <property type="project" value="TreeGrafter"/>
</dbReference>
<dbReference type="Proteomes" id="UP000095300">
    <property type="component" value="Unassembled WGS sequence"/>
</dbReference>
<dbReference type="SUPFAM" id="SSF100879">
    <property type="entry name" value="Lesion bypass DNA polymerase (Y-family), little finger domain"/>
    <property type="match status" value="1"/>
</dbReference>
<keyword evidence="7 14" id="KW-0479">Metal-binding</keyword>
<dbReference type="SUPFAM" id="SSF56672">
    <property type="entry name" value="DNA/RNA polymerases"/>
    <property type="match status" value="1"/>
</dbReference>
<dbReference type="SMART" id="SM00292">
    <property type="entry name" value="BRCT"/>
    <property type="match status" value="1"/>
</dbReference>
<evidence type="ECO:0000256" key="8">
    <source>
        <dbReference type="ARBA" id="ARBA00022763"/>
    </source>
</evidence>
<dbReference type="InterPro" id="IPR043502">
    <property type="entry name" value="DNA/RNA_pol_sf"/>
</dbReference>
<dbReference type="GO" id="GO:0003887">
    <property type="term" value="F:DNA-directed DNA polymerase activity"/>
    <property type="evidence" value="ECO:0007669"/>
    <property type="project" value="InterPro"/>
</dbReference>
<dbReference type="FunFam" id="3.40.50.10190:FF:000011">
    <property type="entry name" value="DNA repair protein REV1"/>
    <property type="match status" value="1"/>
</dbReference>
<feature type="compositionally biased region" description="Low complexity" evidence="15">
    <location>
        <begin position="185"/>
        <end position="197"/>
    </location>
</feature>
<dbReference type="FunFam" id="3.30.70.270:FF:000005">
    <property type="entry name" value="DNA repair protein REV1"/>
    <property type="match status" value="1"/>
</dbReference>
<comment type="subcellular location">
    <subcellularLocation>
        <location evidence="1 13">Nucleus</location>
    </subcellularLocation>
</comment>
<evidence type="ECO:0000256" key="10">
    <source>
        <dbReference type="ARBA" id="ARBA00023125"/>
    </source>
</evidence>
<evidence type="ECO:0000256" key="11">
    <source>
        <dbReference type="ARBA" id="ARBA00023204"/>
    </source>
</evidence>
<dbReference type="VEuPathDB" id="VectorBase:SCAU009766"/>
<dbReference type="InterPro" id="IPR043128">
    <property type="entry name" value="Rev_trsase/Diguanyl_cyclase"/>
</dbReference>
<keyword evidence="10 13" id="KW-0238">DNA-binding</keyword>
<dbReference type="GO" id="GO:0003684">
    <property type="term" value="F:damaged DNA binding"/>
    <property type="evidence" value="ECO:0007669"/>
    <property type="project" value="UniProtKB-UniRule"/>
</dbReference>
<dbReference type="GO" id="GO:0005634">
    <property type="term" value="C:nucleus"/>
    <property type="evidence" value="ECO:0007669"/>
    <property type="project" value="UniProtKB-SubCell"/>
</dbReference>
<dbReference type="GO" id="GO:0070987">
    <property type="term" value="P:error-free translesion synthesis"/>
    <property type="evidence" value="ECO:0007669"/>
    <property type="project" value="TreeGrafter"/>
</dbReference>
<evidence type="ECO:0000256" key="9">
    <source>
        <dbReference type="ARBA" id="ARBA00022842"/>
    </source>
</evidence>
<feature type="region of interest" description="Disordered" evidence="15">
    <location>
        <begin position="180"/>
        <end position="200"/>
    </location>
</feature>
<evidence type="ECO:0000256" key="6">
    <source>
        <dbReference type="ARBA" id="ARBA00022695"/>
    </source>
</evidence>
<dbReference type="Gene3D" id="3.40.50.10190">
    <property type="entry name" value="BRCT domain"/>
    <property type="match status" value="1"/>
</dbReference>
<dbReference type="PANTHER" id="PTHR45990">
    <property type="entry name" value="DNA REPAIR PROTEIN REV1"/>
    <property type="match status" value="1"/>
</dbReference>
<keyword evidence="4 13" id="KW-0237">DNA synthesis</keyword>
<keyword evidence="5 13" id="KW-0808">Transferase</keyword>
<dbReference type="InterPro" id="IPR036775">
    <property type="entry name" value="DNA_pol_Y-fam_lit_finger_sf"/>
</dbReference>
<dbReference type="EnsemblMetazoa" id="SCAU009766-RA">
    <property type="protein sequence ID" value="SCAU009766-PA"/>
    <property type="gene ID" value="SCAU009766"/>
</dbReference>
<feature type="compositionally biased region" description="Polar residues" evidence="15">
    <location>
        <begin position="909"/>
        <end position="919"/>
    </location>
</feature>
<organism evidence="18 19">
    <name type="scientific">Stomoxys calcitrans</name>
    <name type="common">Stable fly</name>
    <name type="synonym">Conops calcitrans</name>
    <dbReference type="NCBI Taxonomy" id="35570"/>
    <lineage>
        <taxon>Eukaryota</taxon>
        <taxon>Metazoa</taxon>
        <taxon>Ecdysozoa</taxon>
        <taxon>Arthropoda</taxon>
        <taxon>Hexapoda</taxon>
        <taxon>Insecta</taxon>
        <taxon>Pterygota</taxon>
        <taxon>Neoptera</taxon>
        <taxon>Endopterygota</taxon>
        <taxon>Diptera</taxon>
        <taxon>Brachycera</taxon>
        <taxon>Muscomorpha</taxon>
        <taxon>Muscoidea</taxon>
        <taxon>Muscidae</taxon>
        <taxon>Stomoxys</taxon>
    </lineage>
</organism>
<evidence type="ECO:0000256" key="2">
    <source>
        <dbReference type="ARBA" id="ARBA00010945"/>
    </source>
</evidence>
<dbReference type="Gene3D" id="6.10.250.1630">
    <property type="match status" value="1"/>
</dbReference>
<dbReference type="OrthoDB" id="427711at2759"/>
<feature type="binding site" evidence="14">
    <location>
        <position position="427"/>
    </location>
    <ligand>
        <name>Mg(2+)</name>
        <dbReference type="ChEBI" id="CHEBI:18420"/>
        <label>1</label>
    </ligand>
</feature>
<dbReference type="Pfam" id="PF16727">
    <property type="entry name" value="REV1_C"/>
    <property type="match status" value="1"/>
</dbReference>
<dbReference type="InterPro" id="IPR053848">
    <property type="entry name" value="IMS_HHH_1"/>
</dbReference>
<dbReference type="GO" id="GO:0046872">
    <property type="term" value="F:metal ion binding"/>
    <property type="evidence" value="ECO:0007669"/>
    <property type="project" value="UniProtKB-KW"/>
</dbReference>
<reference evidence="18" key="1">
    <citation type="submission" date="2020-05" db="UniProtKB">
        <authorList>
            <consortium name="EnsemblMetazoa"/>
        </authorList>
    </citation>
    <scope>IDENTIFICATION</scope>
    <source>
        <strain evidence="18">USDA</strain>
    </source>
</reference>
<proteinExistence type="inferred from homology"/>
<evidence type="ECO:0000256" key="4">
    <source>
        <dbReference type="ARBA" id="ARBA00022634"/>
    </source>
</evidence>
<dbReference type="FunFam" id="3.30.1490.100:FF:000001">
    <property type="entry name" value="DNA repair protein REV1"/>
    <property type="match status" value="1"/>
</dbReference>
<comment type="cofactor">
    <cofactor evidence="14">
        <name>Mg(2+)</name>
        <dbReference type="ChEBI" id="CHEBI:18420"/>
    </cofactor>
    <text evidence="14">Binds 2 magnesium ions.</text>
</comment>
<dbReference type="Gene3D" id="3.30.1490.100">
    <property type="entry name" value="DNA polymerase, Y-family, little finger domain"/>
    <property type="match status" value="1"/>
</dbReference>
<dbReference type="Pfam" id="PF11799">
    <property type="entry name" value="IMS_C"/>
    <property type="match status" value="1"/>
</dbReference>
<name>A0A1I8PNV4_STOCA</name>
<dbReference type="CDD" id="cd17719">
    <property type="entry name" value="BRCT_Rev1"/>
    <property type="match status" value="1"/>
</dbReference>
<evidence type="ECO:0000259" key="16">
    <source>
        <dbReference type="PROSITE" id="PS50172"/>
    </source>
</evidence>
<keyword evidence="19" id="KW-1185">Reference proteome</keyword>
<evidence type="ECO:0000256" key="1">
    <source>
        <dbReference type="ARBA" id="ARBA00004123"/>
    </source>
</evidence>
<dbReference type="AlphaFoldDB" id="A0A1I8PNV4"/>
<evidence type="ECO:0000256" key="7">
    <source>
        <dbReference type="ARBA" id="ARBA00022723"/>
    </source>
</evidence>
<gene>
    <name evidence="18" type="primary">106092125</name>
</gene>
<dbReference type="InterPro" id="IPR017961">
    <property type="entry name" value="DNA_pol_Y-fam_little_finger"/>
</dbReference>
<dbReference type="Gene3D" id="1.20.58.1280">
    <property type="entry name" value="DNA repair protein Rev1, C-terminal domain"/>
    <property type="match status" value="1"/>
</dbReference>
<dbReference type="Pfam" id="PF14377">
    <property type="entry name" value="UBM"/>
    <property type="match status" value="2"/>
</dbReference>
<evidence type="ECO:0000256" key="15">
    <source>
        <dbReference type="SAM" id="MobiDB-lite"/>
    </source>
</evidence>
<evidence type="ECO:0000313" key="18">
    <source>
        <dbReference type="EnsemblMetazoa" id="SCAU009766-PA"/>
    </source>
</evidence>
<feature type="binding site" evidence="14">
    <location>
        <position position="426"/>
    </location>
    <ligand>
        <name>Mg(2+)</name>
        <dbReference type="ChEBI" id="CHEBI:18420"/>
        <label>1</label>
    </ligand>
</feature>
<dbReference type="Gene3D" id="1.10.150.20">
    <property type="entry name" value="5' to 3' exonuclease, C-terminal subdomain"/>
    <property type="match status" value="1"/>
</dbReference>
<dbReference type="InterPro" id="IPR001357">
    <property type="entry name" value="BRCT_dom"/>
</dbReference>
<feature type="compositionally biased region" description="Basic residues" evidence="15">
    <location>
        <begin position="895"/>
        <end position="905"/>
    </location>
</feature>
<dbReference type="InterPro" id="IPR012112">
    <property type="entry name" value="REV1"/>
</dbReference>
<keyword evidence="8 13" id="KW-0227">DNA damage</keyword>
<dbReference type="Pfam" id="PF21999">
    <property type="entry name" value="IMS_HHH_1"/>
    <property type="match status" value="1"/>
</dbReference>
<dbReference type="CDD" id="cd01701">
    <property type="entry name" value="PolY_Rev1"/>
    <property type="match status" value="1"/>
</dbReference>
<dbReference type="SUPFAM" id="SSF52113">
    <property type="entry name" value="BRCT domain"/>
    <property type="match status" value="1"/>
</dbReference>
<feature type="domain" description="UmuC" evidence="17">
    <location>
        <begin position="280"/>
        <end position="509"/>
    </location>
</feature>
<evidence type="ECO:0000256" key="12">
    <source>
        <dbReference type="ARBA" id="ARBA00023242"/>
    </source>
</evidence>
<sequence>MNNGFDEWGGYMEAKMTKLEEQFSAASDPFRKSNLFSGISIYVNGLTNPSSDELKRIMMVHGGTYHHYQRSHTTYIIASNLPDVKVRNMNTSKIISPQWVLDCLKDQKIVDYTRYLLYTNQKTSQPSISFAMKKKEESKVEGISATDSKSSEPSNSLEFALKELNATLKNSMSTTAIVPEESHENSSYSNSSMLNNSKAKQSSATTSGVALTAVDPKFLSEFFNNSRLHHIATLGAGFKQYISDLRDQAVERDFPARKLLKEKLERNVPEVSESQKSSYVMHIDMDCFFVSVGLRKNPHLRGHPVAVTHSKGGSSASEVPVHPNADRKLEMELFAKRFEQHLHNNILSDKVRGGFENKMSLSEIASASYEARAKGIHNGMFVGQALKLCPELKTIQYDFEGYREVAFTLYNTIAQYTLNIEAVSCDEMFVDLTDVLEELKVEPMEFVRAVREEIREKTQCPCSAGVGANKLQARMATKKAKPDGQYHLQSENVESYMAEIPIKELPGVGSSTAYTLNDAKLVTCGDLQKVSLARIQMLVGKKFGETLYQFCRGLDQRGLTYGQIRKSVSAEVNYGIRFKTYAELETFLKQLCQEVHRRLLNIKRKTKCITLKLMVRAEEAPVETSKFMGHGVCDHITKSVSLPEFSNDLEIITKHILNTMKALALPPHELRGIGIQLSKLDDPSIEQEKPKANIIKNMFSKVKERQKQNPTTSKVNIDEVPDLNVPNDSANGQEKPQENNIKNMFSKIKEKQNHEMANIVSEEFKEFSVNESAPSKCPEPKKSMAASRGRPKAAGSSKDSSKSKQNVMSMLQNAAAKRKVQENLNSTDSLIPSDIDPEVFNALPLDIKEEILRERRIQRKTVVEPPAKKDKPIPASNNVSVLNESDFLPSTSKAAHQKRETKKQKGFPESSNDVQSTPQVDPEFLAALPPDLRMEIEQQIKIQKQFQDPDQSYRPLTPPPMENNNDSVNCKTNSISSDNIFTQTNGKELLLLWVQSSDVPENYDIELLCSSACELIRINELDILYESLLYLGRLINQQRSSSEYCPWHLAFKVIMETVQKEMSVVNNGKTLYMGVKMKCDKCSV</sequence>
<feature type="compositionally biased region" description="Polar residues" evidence="15">
    <location>
        <begin position="883"/>
        <end position="894"/>
    </location>
</feature>
<feature type="region of interest" description="Disordered" evidence="15">
    <location>
        <begin position="700"/>
        <end position="740"/>
    </location>
</feature>
<comment type="similarity">
    <text evidence="2 13">Belongs to the DNA polymerase type-Y family.</text>
</comment>
<protein>
    <recommendedName>
        <fullName evidence="3 13">DNA repair protein REV1</fullName>
        <ecNumber evidence="13">2.7.7.-</ecNumber>
    </recommendedName>
</protein>
<dbReference type="EC" id="2.7.7.-" evidence="13"/>
<dbReference type="Gene3D" id="6.10.250.1490">
    <property type="match status" value="1"/>
</dbReference>
<keyword evidence="6 13" id="KW-0548">Nucleotidyltransferase</keyword>